<evidence type="ECO:0000256" key="9">
    <source>
        <dbReference type="ARBA" id="ARBA00022946"/>
    </source>
</evidence>
<evidence type="ECO:0000256" key="4">
    <source>
        <dbReference type="ARBA" id="ARBA00012943"/>
    </source>
</evidence>
<evidence type="ECO:0000259" key="22">
    <source>
        <dbReference type="SMART" id="SM01002"/>
    </source>
</evidence>
<comment type="similarity">
    <text evidence="2">In the N-terminal section; belongs to the AlaDH/PNT family.</text>
</comment>
<dbReference type="OMA" id="GRHYLNG"/>
<evidence type="ECO:0000256" key="20">
    <source>
        <dbReference type="ARBA" id="ARBA00079255"/>
    </source>
</evidence>
<dbReference type="InterPro" id="IPR036291">
    <property type="entry name" value="NAD(P)-bd_dom_sf"/>
</dbReference>
<dbReference type="Gene3D" id="3.40.50.1220">
    <property type="entry name" value="TPP-binding domain"/>
    <property type="match status" value="1"/>
</dbReference>
<feature type="region of interest" description="Disordered" evidence="21">
    <location>
        <begin position="342"/>
        <end position="364"/>
    </location>
</feature>
<evidence type="ECO:0000256" key="6">
    <source>
        <dbReference type="ARBA" id="ARBA00022741"/>
    </source>
</evidence>
<keyword evidence="15" id="KW-0472">Membrane</keyword>
<dbReference type="Pfam" id="PF05222">
    <property type="entry name" value="AlaDh_PNT_N"/>
    <property type="match status" value="1"/>
</dbReference>
<evidence type="ECO:0000256" key="15">
    <source>
        <dbReference type="ARBA" id="ARBA00023136"/>
    </source>
</evidence>
<dbReference type="SUPFAM" id="SSF52283">
    <property type="entry name" value="Formate/glycerate dehydrogenase catalytic domain-like"/>
    <property type="match status" value="1"/>
</dbReference>
<dbReference type="EC" id="7.1.1.1" evidence="4"/>
<proteinExistence type="inferred from homology"/>
<protein>
    <recommendedName>
        <fullName evidence="19">NAD(P) transhydrogenase, mitochondrial</fullName>
        <ecNumber evidence="4">7.1.1.1</ecNumber>
    </recommendedName>
    <alternativeName>
        <fullName evidence="20">Nicotinamide nucleotide transhydrogenase</fullName>
    </alternativeName>
</protein>
<dbReference type="GO" id="GO:0008750">
    <property type="term" value="F:proton-translocating NAD(P)+ transhydrogenase activity"/>
    <property type="evidence" value="ECO:0007669"/>
    <property type="project" value="UniProtKB-EC"/>
</dbReference>
<keyword evidence="6" id="KW-0547">Nucleotide-binding</keyword>
<feature type="domain" description="Alanine dehydrogenase/pyridine nucleotide transhydrogenase N-terminal" evidence="23">
    <location>
        <begin position="8"/>
        <end position="78"/>
    </location>
</feature>
<keyword evidence="11" id="KW-1133">Transmembrane helix</keyword>
<dbReference type="Gene3D" id="3.40.50.720">
    <property type="entry name" value="NAD(P)-binding Rossmann-like Domain"/>
    <property type="match status" value="1"/>
</dbReference>
<comment type="subcellular location">
    <subcellularLocation>
        <location evidence="1">Mitochondrion inner membrane</location>
        <topology evidence="1">Multi-pass membrane protein</topology>
        <orientation evidence="1">Matrix side</orientation>
    </subcellularLocation>
</comment>
<dbReference type="InterPro" id="IPR007698">
    <property type="entry name" value="AlaDH/PNT_NAD(H)-bd"/>
</dbReference>
<dbReference type="NCBIfam" id="NF006942">
    <property type="entry name" value="PRK09424.1"/>
    <property type="match status" value="1"/>
</dbReference>
<dbReference type="EMBL" id="CDSF01000093">
    <property type="protein sequence ID" value="CEO99724.1"/>
    <property type="molecule type" value="Genomic_DNA"/>
</dbReference>
<dbReference type="FunFam" id="3.40.50.720:FF:000028">
    <property type="entry name" value="NAD(P) transhydrogenase subunit alpha"/>
    <property type="match status" value="1"/>
</dbReference>
<reference evidence="24 25" key="1">
    <citation type="submission" date="2015-02" db="EMBL/GenBank/DDBJ databases">
        <authorList>
            <person name="Chooi Y.-H."/>
        </authorList>
    </citation>
    <scope>NUCLEOTIDE SEQUENCE [LARGE SCALE GENOMIC DNA]</scope>
    <source>
        <strain evidence="24">E3</strain>
    </source>
</reference>
<evidence type="ECO:0000256" key="11">
    <source>
        <dbReference type="ARBA" id="ARBA00022989"/>
    </source>
</evidence>
<keyword evidence="14" id="KW-0496">Mitochondrion</keyword>
<evidence type="ECO:0000256" key="18">
    <source>
        <dbReference type="ARBA" id="ARBA00061558"/>
    </source>
</evidence>
<evidence type="ECO:0000256" key="12">
    <source>
        <dbReference type="ARBA" id="ARBA00022990"/>
    </source>
</evidence>
<dbReference type="SUPFAM" id="SSF51735">
    <property type="entry name" value="NAD(P)-binding Rossmann-fold domains"/>
    <property type="match status" value="1"/>
</dbReference>
<evidence type="ECO:0000256" key="2">
    <source>
        <dbReference type="ARBA" id="ARBA00005624"/>
    </source>
</evidence>
<keyword evidence="10" id="KW-1278">Translocase</keyword>
<comment type="similarity">
    <text evidence="18">In the C-terminal section; belongs to the PNT beta subunit family.</text>
</comment>
<keyword evidence="5" id="KW-0812">Transmembrane</keyword>
<dbReference type="SMART" id="SM01002">
    <property type="entry name" value="AlaDh_PNT_C"/>
    <property type="match status" value="1"/>
</dbReference>
<evidence type="ECO:0000256" key="17">
    <source>
        <dbReference type="ARBA" id="ARBA00054910"/>
    </source>
</evidence>
<dbReference type="GO" id="GO:0050661">
    <property type="term" value="F:NADP binding"/>
    <property type="evidence" value="ECO:0007669"/>
    <property type="project" value="TreeGrafter"/>
</dbReference>
<keyword evidence="9" id="KW-0809">Transit peptide</keyword>
<feature type="compositionally biased region" description="Basic and acidic residues" evidence="21">
    <location>
        <begin position="344"/>
        <end position="357"/>
    </location>
</feature>
<dbReference type="STRING" id="37360.A0A0G4IX87"/>
<dbReference type="PANTHER" id="PTHR10160">
    <property type="entry name" value="NAD(P) TRANSHYDROGENASE"/>
    <property type="match status" value="1"/>
</dbReference>
<keyword evidence="25" id="KW-1185">Reference proteome</keyword>
<feature type="domain" description="Alanine dehydrogenase/pyridine nucleotide transhydrogenase NAD(H)-binding" evidence="22">
    <location>
        <begin position="87"/>
        <end position="252"/>
    </location>
</feature>
<keyword evidence="8" id="KW-0521">NADP</keyword>
<dbReference type="InterPro" id="IPR029035">
    <property type="entry name" value="DHS-like_NAD/FAD-binding_dom"/>
</dbReference>
<name>A0A0G4IX87_PLABS</name>
<evidence type="ECO:0000313" key="25">
    <source>
        <dbReference type="Proteomes" id="UP000039324"/>
    </source>
</evidence>
<evidence type="ECO:0000256" key="21">
    <source>
        <dbReference type="SAM" id="MobiDB-lite"/>
    </source>
</evidence>
<comment type="catalytic activity">
    <reaction evidence="16">
        <text>NAD(+) + NADPH + H(+)(in) = NADH + NADP(+) + H(+)(out)</text>
        <dbReference type="Rhea" id="RHEA:47992"/>
        <dbReference type="ChEBI" id="CHEBI:15378"/>
        <dbReference type="ChEBI" id="CHEBI:57540"/>
        <dbReference type="ChEBI" id="CHEBI:57783"/>
        <dbReference type="ChEBI" id="CHEBI:57945"/>
        <dbReference type="ChEBI" id="CHEBI:58349"/>
        <dbReference type="EC" id="7.1.1.1"/>
    </reaction>
</comment>
<dbReference type="InterPro" id="IPR007886">
    <property type="entry name" value="AlaDH/PNT_N"/>
</dbReference>
<dbReference type="InterPro" id="IPR034300">
    <property type="entry name" value="PNTB-like"/>
</dbReference>
<dbReference type="GO" id="GO:0005743">
    <property type="term" value="C:mitochondrial inner membrane"/>
    <property type="evidence" value="ECO:0007669"/>
    <property type="project" value="UniProtKB-SubCell"/>
</dbReference>
<evidence type="ECO:0000256" key="3">
    <source>
        <dbReference type="ARBA" id="ARBA00011738"/>
    </source>
</evidence>
<dbReference type="SMART" id="SM01003">
    <property type="entry name" value="AlaDh_PNT_N"/>
    <property type="match status" value="1"/>
</dbReference>
<evidence type="ECO:0000256" key="14">
    <source>
        <dbReference type="ARBA" id="ARBA00023128"/>
    </source>
</evidence>
<accession>A0A0G4IX87</accession>
<dbReference type="PANTHER" id="PTHR10160:SF19">
    <property type="entry name" value="PROTON-TRANSLOCATING NAD(P)(+) TRANSHYDROGENASE"/>
    <property type="match status" value="1"/>
</dbReference>
<dbReference type="Pfam" id="PF01262">
    <property type="entry name" value="AlaDh_PNT_C"/>
    <property type="match status" value="1"/>
</dbReference>
<evidence type="ECO:0000256" key="10">
    <source>
        <dbReference type="ARBA" id="ARBA00022967"/>
    </source>
</evidence>
<sequence length="765" mass="81379">MSLFPPDQDGFHAAGVVLHELDMMRRGATLISFLQPAVHTDTVDKARSSGVNALAMDCIPRITRAQAMDALSSMSNIAGVRAVIEAANAYGRFWSKQITAAGTTPPAKVLVLGGGVAGLAAAAQAKNLGAIVRVFDVREAVAEQAQSIGAEFLRVPGFEGAEGAGGYAKEMSEEFLEAERTLFADQLREVDIVITTALIPGRPAPRLITDDMVALMRPGSVIVDLAAEAGGNVATTVPGRAVKVANDVTCIGYTDLVSRMATQASSMFARNQLTFLLGALRSSHGDEFLIDVDDGLRGFGAGRVARPIPNPAPFSCGTLRARHAERRPHVLERGAVAALPADVGDERDLGDDRDRRPALHGRRVRPRHAVAGVRRPGRPAQLGEHRRRLPRLAPHAGHVQAPWRPARLRLPVRAAGRCVRRRVPVRRADRRRARHGLPDVVAALHRVPVVPVVAVDGPGFSGMFIGGMTLTGSIVAFAKLQGLISSKPVTLPGRDLINVGLSIGGADMPVAITVLNSYSGWALCAEGFMLQNDLLTIVGSLIGSSGAILSYVMCRSMNRNLATVLFGGIGAERPAQGASADVRPYQETSASAVADALLNARKVVVVPGYGLCVAGAQYSLAQMIKALRDRDVDVKFAIHPVAGRMPGQLNVILAEAGVPHDIVHELEAINDEFKETCVTLVIGANDTINRSAEDDPNSPIKGMPVLRVWDSKNVIILKRSMGAGYLDIDNPVFYDEKTQMLLADAKASCDELYGHISNRAGASKP</sequence>
<dbReference type="Proteomes" id="UP000039324">
    <property type="component" value="Unassembled WGS sequence"/>
</dbReference>
<evidence type="ECO:0000259" key="23">
    <source>
        <dbReference type="SMART" id="SM01003"/>
    </source>
</evidence>
<dbReference type="SUPFAM" id="SSF52467">
    <property type="entry name" value="DHS-like NAD/FAD-binding domain"/>
    <property type="match status" value="1"/>
</dbReference>
<evidence type="ECO:0000313" key="24">
    <source>
        <dbReference type="EMBL" id="CEO99724.1"/>
    </source>
</evidence>
<dbReference type="FunFam" id="3.40.50.1220:FF:000002">
    <property type="entry name" value="NAD(P) transhydrogenase subunit beta"/>
    <property type="match status" value="1"/>
</dbReference>
<evidence type="ECO:0000256" key="1">
    <source>
        <dbReference type="ARBA" id="ARBA00004292"/>
    </source>
</evidence>
<dbReference type="Pfam" id="PF02233">
    <property type="entry name" value="PNTB"/>
    <property type="match status" value="1"/>
</dbReference>
<evidence type="ECO:0000256" key="7">
    <source>
        <dbReference type="ARBA" id="ARBA00022792"/>
    </source>
</evidence>
<evidence type="ECO:0000256" key="8">
    <source>
        <dbReference type="ARBA" id="ARBA00022857"/>
    </source>
</evidence>
<dbReference type="OrthoDB" id="37244at2759"/>
<dbReference type="AlphaFoldDB" id="A0A0G4IX87"/>
<evidence type="ECO:0000256" key="19">
    <source>
        <dbReference type="ARBA" id="ARBA00074145"/>
    </source>
</evidence>
<keyword evidence="7" id="KW-0999">Mitochondrion inner membrane</keyword>
<evidence type="ECO:0000256" key="5">
    <source>
        <dbReference type="ARBA" id="ARBA00022692"/>
    </source>
</evidence>
<dbReference type="GO" id="GO:0006740">
    <property type="term" value="P:NADPH regeneration"/>
    <property type="evidence" value="ECO:0007669"/>
    <property type="project" value="TreeGrafter"/>
</dbReference>
<evidence type="ECO:0000256" key="16">
    <source>
        <dbReference type="ARBA" id="ARBA00048202"/>
    </source>
</evidence>
<evidence type="ECO:0000256" key="13">
    <source>
        <dbReference type="ARBA" id="ARBA00023027"/>
    </source>
</evidence>
<gene>
    <name evidence="24" type="ORF">PBRA_007457</name>
</gene>
<keyword evidence="12" id="KW-0007">Acetylation</keyword>
<comment type="subunit">
    <text evidence="3">Homodimer.</text>
</comment>
<organism evidence="24 25">
    <name type="scientific">Plasmodiophora brassicae</name>
    <name type="common">Clubroot disease agent</name>
    <dbReference type="NCBI Taxonomy" id="37360"/>
    <lineage>
        <taxon>Eukaryota</taxon>
        <taxon>Sar</taxon>
        <taxon>Rhizaria</taxon>
        <taxon>Endomyxa</taxon>
        <taxon>Phytomyxea</taxon>
        <taxon>Plasmodiophorida</taxon>
        <taxon>Plasmodiophoridae</taxon>
        <taxon>Plasmodiophora</taxon>
    </lineage>
</organism>
<comment type="function">
    <text evidence="17">The transhydrogenation between NADH and NADP is coupled to respiration and ATP hydrolysis and functions as a proton pump across the membrane. May play a role in reactive oxygen species (ROS) detoxification in the adrenal gland.</text>
</comment>
<keyword evidence="13" id="KW-0520">NAD</keyword>